<accession>A0A401FIU0</accession>
<proteinExistence type="predicted"/>
<dbReference type="Proteomes" id="UP000286974">
    <property type="component" value="Unassembled WGS sequence"/>
</dbReference>
<evidence type="ECO:0000313" key="2">
    <source>
        <dbReference type="Proteomes" id="UP000286974"/>
    </source>
</evidence>
<gene>
    <name evidence="1" type="ORF">NBRC111893_446</name>
</gene>
<reference evidence="1 2" key="1">
    <citation type="submission" date="2017-11" db="EMBL/GenBank/DDBJ databases">
        <title>Draft Genome Sequence of Lactobacillus curieae NBRC 111893 isolated from Koso, a Japanese sugar-Vegetable Fermented Beverage.</title>
        <authorList>
            <person name="Chiou T.Y."/>
            <person name="Oshima K."/>
            <person name="Suda W."/>
            <person name="Hattori M."/>
            <person name="Takahashi T."/>
        </authorList>
    </citation>
    <scope>NUCLEOTIDE SEQUENCE [LARGE SCALE GENOMIC DNA]</scope>
    <source>
        <strain evidence="1 2">NBRC111893</strain>
    </source>
</reference>
<comment type="caution">
    <text evidence="1">The sequence shown here is derived from an EMBL/GenBank/DDBJ whole genome shotgun (WGS) entry which is preliminary data.</text>
</comment>
<sequence length="47" mass="5230">MNYRTLGKPVLKSAKYLLELGSLVVNGVPNLMNSMPLKLWLKLTPMG</sequence>
<evidence type="ECO:0000313" key="1">
    <source>
        <dbReference type="EMBL" id="GAY72300.1"/>
    </source>
</evidence>
<dbReference type="AlphaFoldDB" id="A0A401FIU0"/>
<name>A0A401FIU0_9LACO</name>
<dbReference type="EMBL" id="BEXA01000001">
    <property type="protein sequence ID" value="GAY72300.1"/>
    <property type="molecule type" value="Genomic_DNA"/>
</dbReference>
<keyword evidence="2" id="KW-1185">Reference proteome</keyword>
<organism evidence="1 2">
    <name type="scientific">Lentilactobacillus kosonis</name>
    <dbReference type="NCBI Taxonomy" id="2810561"/>
    <lineage>
        <taxon>Bacteria</taxon>
        <taxon>Bacillati</taxon>
        <taxon>Bacillota</taxon>
        <taxon>Bacilli</taxon>
        <taxon>Lactobacillales</taxon>
        <taxon>Lactobacillaceae</taxon>
        <taxon>Lentilactobacillus</taxon>
    </lineage>
</organism>
<protein>
    <submittedName>
        <fullName evidence="1">Uncharacterized protein</fullName>
    </submittedName>
</protein>